<name>I0GWT2_SELRL</name>
<organism evidence="2 3">
    <name type="scientific">Selenomonas ruminantium subsp. lactilytica (strain NBRC 103574 / TAM6421)</name>
    <dbReference type="NCBI Taxonomy" id="927704"/>
    <lineage>
        <taxon>Bacteria</taxon>
        <taxon>Bacillati</taxon>
        <taxon>Bacillota</taxon>
        <taxon>Negativicutes</taxon>
        <taxon>Selenomonadales</taxon>
        <taxon>Selenomonadaceae</taxon>
        <taxon>Selenomonas</taxon>
    </lineage>
</organism>
<accession>I0GWT2</accession>
<proteinExistence type="predicted"/>
<evidence type="ECO:0000313" key="2">
    <source>
        <dbReference type="EMBL" id="BAL85219.1"/>
    </source>
</evidence>
<geneLocation type="plasmid" evidence="2 3">
    <name>pSRC5</name>
</geneLocation>
<feature type="chain" id="PRO_5003627396" evidence="1">
    <location>
        <begin position="24"/>
        <end position="136"/>
    </location>
</feature>
<dbReference type="EMBL" id="AP012301">
    <property type="protein sequence ID" value="BAL85219.1"/>
    <property type="molecule type" value="Genomic_DNA"/>
</dbReference>
<dbReference type="KEGG" id="sri:SELR_pSRC500450"/>
<keyword evidence="2" id="KW-0614">Plasmid</keyword>
<dbReference type="AlphaFoldDB" id="I0GWT2"/>
<feature type="signal peptide" evidence="1">
    <location>
        <begin position="1"/>
        <end position="23"/>
    </location>
</feature>
<gene>
    <name evidence="2" type="ordered locus">SELR_pSRC500450</name>
</gene>
<dbReference type="PATRIC" id="fig|927704.6.peg.3562"/>
<dbReference type="RefSeq" id="WP_014426237.1">
    <property type="nucleotide sequence ID" value="NC_017074.1"/>
</dbReference>
<protein>
    <submittedName>
        <fullName evidence="2">Uncharacterized protein</fullName>
    </submittedName>
</protein>
<dbReference type="HOGENOM" id="CLU_1874004_0_0_9"/>
<evidence type="ECO:0000313" key="3">
    <source>
        <dbReference type="Proteomes" id="UP000007887"/>
    </source>
</evidence>
<reference evidence="2 3" key="1">
    <citation type="submission" date="2011-10" db="EMBL/GenBank/DDBJ databases">
        <title>Whole genome sequence of Selenomonas ruminantium subsp. lactilytica TAM6421.</title>
        <authorList>
            <person name="Oguchi A."/>
            <person name="Ankai A."/>
            <person name="Kaneko J."/>
            <person name="Yamada-Narita S."/>
            <person name="Fukui S."/>
            <person name="Takahashi M."/>
            <person name="Onodera T."/>
            <person name="Kojima S."/>
            <person name="Fushimi T."/>
            <person name="Abe N."/>
            <person name="Kamio Y."/>
            <person name="Yamazaki S."/>
            <person name="Fujita N."/>
        </authorList>
    </citation>
    <scope>NUCLEOTIDE SEQUENCE [LARGE SCALE GENOMIC DNA]</scope>
    <source>
        <strain evidence="3">NBRC 103574 / TAM6421</strain>
        <plasmid evidence="2 3">pSRC5</plasmid>
    </source>
</reference>
<sequence>MKKVFVVVTLLFSLFLPLSHCSAADWCPLFSNEYSKFYVDRNTGKWDKKELRVKLKNVKADGDYELINLAVWYGSVDSIFLKNEAVAVYDKNGRYVKTTSDKDWQLVKPNTVGQFIALTLFHIYQEGFKKANNIPW</sequence>
<dbReference type="Proteomes" id="UP000007887">
    <property type="component" value="Plasmid pSRC5"/>
</dbReference>
<evidence type="ECO:0000256" key="1">
    <source>
        <dbReference type="SAM" id="SignalP"/>
    </source>
</evidence>
<keyword evidence="1" id="KW-0732">Signal</keyword>